<dbReference type="EMBL" id="JABCKV010000141">
    <property type="protein sequence ID" value="KAG5642998.1"/>
    <property type="molecule type" value="Genomic_DNA"/>
</dbReference>
<sequence length="296" mass="31768">MPPIFRMSSLLGDISDTPESTTSLSDPPVHSALTLNDSSPDTLPNISPQDRMALFWEHLDAEQASVLSDQQPIEDVYTPRPRRLRKSRSSIYPEQRFSTLSTTSLQNKLRKKTRSAKPVPLQLKNLSSPALDLPEGVKQIGSGIGFTYSMPAAALSKASICTTTPKTCHGYFQGRLPGLGLGLGLGLRSANAAAKAKARRTLLDLVITPAKEDICDFRGSSWSLSTPLTPDLLHDGPATASSSPLTEVGPLTPAALVYEELGAAMMGELGFEESSAHEVKVGDVDVTLRLVSSRDE</sequence>
<dbReference type="Proteomes" id="UP000775547">
    <property type="component" value="Unassembled WGS sequence"/>
</dbReference>
<reference evidence="2" key="1">
    <citation type="submission" date="2020-07" db="EMBL/GenBank/DDBJ databases">
        <authorList>
            <person name="Nieuwenhuis M."/>
            <person name="Van De Peppel L.J.J."/>
        </authorList>
    </citation>
    <scope>NUCLEOTIDE SEQUENCE</scope>
    <source>
        <strain evidence="2">AP01</strain>
        <tissue evidence="2">Mycelium</tissue>
    </source>
</reference>
<keyword evidence="3" id="KW-1185">Reference proteome</keyword>
<dbReference type="OrthoDB" id="3040259at2759"/>
<comment type="caution">
    <text evidence="2">The sequence shown here is derived from an EMBL/GenBank/DDBJ whole genome shotgun (WGS) entry which is preliminary data.</text>
</comment>
<dbReference type="AlphaFoldDB" id="A0A9P7G3P1"/>
<name>A0A9P7G3P1_9AGAR</name>
<evidence type="ECO:0000256" key="1">
    <source>
        <dbReference type="SAM" id="MobiDB-lite"/>
    </source>
</evidence>
<organism evidence="2 3">
    <name type="scientific">Asterophora parasitica</name>
    <dbReference type="NCBI Taxonomy" id="117018"/>
    <lineage>
        <taxon>Eukaryota</taxon>
        <taxon>Fungi</taxon>
        <taxon>Dikarya</taxon>
        <taxon>Basidiomycota</taxon>
        <taxon>Agaricomycotina</taxon>
        <taxon>Agaricomycetes</taxon>
        <taxon>Agaricomycetidae</taxon>
        <taxon>Agaricales</taxon>
        <taxon>Tricholomatineae</taxon>
        <taxon>Lyophyllaceae</taxon>
        <taxon>Asterophora</taxon>
    </lineage>
</organism>
<proteinExistence type="predicted"/>
<gene>
    <name evidence="2" type="ORF">DXG03_001775</name>
</gene>
<protein>
    <submittedName>
        <fullName evidence="2">Uncharacterized protein</fullName>
    </submittedName>
</protein>
<accession>A0A9P7G3P1</accession>
<reference evidence="2" key="2">
    <citation type="submission" date="2021-10" db="EMBL/GenBank/DDBJ databases">
        <title>Phylogenomics reveals ancestral predisposition of the termite-cultivated fungus Termitomyces towards a domesticated lifestyle.</title>
        <authorList>
            <person name="Auxier B."/>
            <person name="Grum-Grzhimaylo A."/>
            <person name="Cardenas M.E."/>
            <person name="Lodge J.D."/>
            <person name="Laessoe T."/>
            <person name="Pedersen O."/>
            <person name="Smith M.E."/>
            <person name="Kuyper T.W."/>
            <person name="Franco-Molano E.A."/>
            <person name="Baroni T.J."/>
            <person name="Aanen D.K."/>
        </authorList>
    </citation>
    <scope>NUCLEOTIDE SEQUENCE</scope>
    <source>
        <strain evidence="2">AP01</strain>
        <tissue evidence="2">Mycelium</tissue>
    </source>
</reference>
<evidence type="ECO:0000313" key="2">
    <source>
        <dbReference type="EMBL" id="KAG5642998.1"/>
    </source>
</evidence>
<evidence type="ECO:0000313" key="3">
    <source>
        <dbReference type="Proteomes" id="UP000775547"/>
    </source>
</evidence>
<feature type="region of interest" description="Disordered" evidence="1">
    <location>
        <begin position="11"/>
        <end position="30"/>
    </location>
</feature>